<sequence>MPLEQFLERAEAPERSIAVLNRTEPAPFQLMIEKLFVEQDVSVSEGVSEEFEDDTVVLLEGDEVVASSPLRALQDTILMVNTDLFTTGTRSLEETTVPDVLDSLTGTLFTLRGYPESDTEKLLLVLISRYIEKRAYIEGDGTLRSSFQRLSRIEDEQGTKKVYQRVAETAADVHVYGQPGWYPSPSFSVVAHAGHGVDFQTSWFVIHDPPEGSDLAPAALLAIEREDEVWDGLWSYEPAFVADLLEYITTNL</sequence>
<reference evidence="2 3" key="1">
    <citation type="journal article" date="2019" name="Int. J. Syst. Evol. Microbiol.">
        <title>The Global Catalogue of Microorganisms (GCM) 10K type strain sequencing project: providing services to taxonomists for standard genome sequencing and annotation.</title>
        <authorList>
            <consortium name="The Broad Institute Genomics Platform"/>
            <consortium name="The Broad Institute Genome Sequencing Center for Infectious Disease"/>
            <person name="Wu L."/>
            <person name="Ma J."/>
        </authorList>
    </citation>
    <scope>NUCLEOTIDE SEQUENCE [LARGE SCALE GENOMIC DNA]</scope>
    <source>
        <strain evidence="2 3">JCM 30072</strain>
    </source>
</reference>
<dbReference type="InterPro" id="IPR016954">
    <property type="entry name" value="Uncharacterised_Vng0742h"/>
</dbReference>
<dbReference type="AlphaFoldDB" id="A0ABD5VZZ1"/>
<dbReference type="EMBL" id="JBHSZI010000001">
    <property type="protein sequence ID" value="MFC7057377.1"/>
    <property type="molecule type" value="Genomic_DNA"/>
</dbReference>
<evidence type="ECO:0000313" key="2">
    <source>
        <dbReference type="EMBL" id="MFC7057377.1"/>
    </source>
</evidence>
<comment type="caution">
    <text evidence="2">The sequence shown here is derived from an EMBL/GenBank/DDBJ whole genome shotgun (WGS) entry which is preliminary data.</text>
</comment>
<dbReference type="Pfam" id="PF10069">
    <property type="entry name" value="DICT"/>
    <property type="match status" value="1"/>
</dbReference>
<keyword evidence="3" id="KW-1185">Reference proteome</keyword>
<feature type="domain" description="DICT" evidence="1">
    <location>
        <begin position="100"/>
        <end position="210"/>
    </location>
</feature>
<evidence type="ECO:0000313" key="3">
    <source>
        <dbReference type="Proteomes" id="UP001596445"/>
    </source>
</evidence>
<dbReference type="GeneID" id="76629231"/>
<organism evidence="2 3">
    <name type="scientific">Halovenus salina</name>
    <dbReference type="NCBI Taxonomy" id="1510225"/>
    <lineage>
        <taxon>Archaea</taxon>
        <taxon>Methanobacteriati</taxon>
        <taxon>Methanobacteriota</taxon>
        <taxon>Stenosarchaea group</taxon>
        <taxon>Halobacteria</taxon>
        <taxon>Halobacteriales</taxon>
        <taxon>Haloarculaceae</taxon>
        <taxon>Halovenus</taxon>
    </lineage>
</organism>
<dbReference type="Proteomes" id="UP001596445">
    <property type="component" value="Unassembled WGS sequence"/>
</dbReference>
<evidence type="ECO:0000259" key="1">
    <source>
        <dbReference type="Pfam" id="PF10069"/>
    </source>
</evidence>
<proteinExistence type="predicted"/>
<dbReference type="InterPro" id="IPR019278">
    <property type="entry name" value="DICT_dom"/>
</dbReference>
<protein>
    <submittedName>
        <fullName evidence="2">DICT sensory domain-containing protein</fullName>
    </submittedName>
</protein>
<name>A0ABD5VZZ1_9EURY</name>
<accession>A0ABD5VZZ1</accession>
<dbReference type="RefSeq" id="WP_267163124.1">
    <property type="nucleotide sequence ID" value="NZ_CP112972.1"/>
</dbReference>
<dbReference type="PIRSF" id="PIRSF030471">
    <property type="entry name" value="STR_Vng0742h_prd"/>
    <property type="match status" value="1"/>
</dbReference>
<gene>
    <name evidence="2" type="ORF">ACFQQG_03285</name>
</gene>